<keyword evidence="1" id="KW-0812">Transmembrane</keyword>
<evidence type="ECO:0000256" key="1">
    <source>
        <dbReference type="SAM" id="Phobius"/>
    </source>
</evidence>
<proteinExistence type="predicted"/>
<protein>
    <submittedName>
        <fullName evidence="2">Uncharacterized protein</fullName>
    </submittedName>
</protein>
<keyword evidence="1" id="KW-1133">Transmembrane helix</keyword>
<dbReference type="EMBL" id="UINC01182300">
    <property type="protein sequence ID" value="SVD92431.1"/>
    <property type="molecule type" value="Genomic_DNA"/>
</dbReference>
<feature type="transmembrane region" description="Helical" evidence="1">
    <location>
        <begin position="29"/>
        <end position="47"/>
    </location>
</feature>
<reference evidence="2" key="1">
    <citation type="submission" date="2018-05" db="EMBL/GenBank/DDBJ databases">
        <authorList>
            <person name="Lanie J.A."/>
            <person name="Ng W.-L."/>
            <person name="Kazmierczak K.M."/>
            <person name="Andrzejewski T.M."/>
            <person name="Davidsen T.M."/>
            <person name="Wayne K.J."/>
            <person name="Tettelin H."/>
            <person name="Glass J.I."/>
            <person name="Rusch D."/>
            <person name="Podicherti R."/>
            <person name="Tsui H.-C.T."/>
            <person name="Winkler M.E."/>
        </authorList>
    </citation>
    <scope>NUCLEOTIDE SEQUENCE</scope>
</reference>
<evidence type="ECO:0000313" key="2">
    <source>
        <dbReference type="EMBL" id="SVD92431.1"/>
    </source>
</evidence>
<accession>A0A382ZAB1</accession>
<feature type="transmembrane region" description="Helical" evidence="1">
    <location>
        <begin position="5"/>
        <end position="23"/>
    </location>
</feature>
<name>A0A382ZAB1_9ZZZZ</name>
<dbReference type="AlphaFoldDB" id="A0A382ZAB1"/>
<gene>
    <name evidence="2" type="ORF">METZ01_LOCUS445285</name>
</gene>
<organism evidence="2">
    <name type="scientific">marine metagenome</name>
    <dbReference type="NCBI Taxonomy" id="408172"/>
    <lineage>
        <taxon>unclassified sequences</taxon>
        <taxon>metagenomes</taxon>
        <taxon>ecological metagenomes</taxon>
    </lineage>
</organism>
<sequence length="103" mass="11146">MMGNFLAKAGLGIVFCILLFLPIMTLAVIFSLSGACIWGMLILIILFTSSLSDDSTLALMDSFSENSQASEETIKQCLFCGENHDDEDCYYMGLDDLTGGGIL</sequence>
<keyword evidence="1" id="KW-0472">Membrane</keyword>